<dbReference type="PANTHER" id="PTHR30399">
    <property type="entry name" value="UNCHARACTERIZED PROTEIN YGJP"/>
    <property type="match status" value="1"/>
</dbReference>
<dbReference type="CDD" id="cd07344">
    <property type="entry name" value="M48_yhfN_like"/>
    <property type="match status" value="1"/>
</dbReference>
<dbReference type="OrthoDB" id="9811177at2"/>
<dbReference type="Pfam" id="PF01863">
    <property type="entry name" value="YgjP-like"/>
    <property type="match status" value="1"/>
</dbReference>
<name>A0A2Z4LN94_9BACT</name>
<dbReference type="InterPro" id="IPR002725">
    <property type="entry name" value="YgjP-like_metallopeptidase"/>
</dbReference>
<accession>A0A2Z4LN94</accession>
<dbReference type="PANTHER" id="PTHR30399:SF1">
    <property type="entry name" value="UTP PYROPHOSPHATASE"/>
    <property type="match status" value="1"/>
</dbReference>
<dbReference type="AlphaFoldDB" id="A0A2Z4LN94"/>
<keyword evidence="2" id="KW-1185">Reference proteome</keyword>
<dbReference type="RefSeq" id="WP_051622588.1">
    <property type="nucleotide sequence ID" value="NZ_CP030103.1"/>
</dbReference>
<evidence type="ECO:0000313" key="1">
    <source>
        <dbReference type="EMBL" id="AWX42727.1"/>
    </source>
</evidence>
<sequence length="244" mass="29379">MKTSNSFLKINYDNQEFLIEVIYTNNKNIYMLFKENRFILKTNTPDLSKAEIQNFIYKSIKNLLLKKHDKPSLEINKAQCEFWMLGNLYSYQFINYSIVITNKFNNSIEIIKCPNEKRIIDNLWNYIKHKLSEKIDLCIKNYFLLKPQFKIPNLKYKILNKKTAWGTAYPSKSLITFSKYLGLFSFEYIQYVVFHELTHFIHPNHSSKFWYDLKELIKNCKIIRKKLNNHEFNINGPTNERRIS</sequence>
<reference evidence="2" key="1">
    <citation type="submission" date="2018-06" db="EMBL/GenBank/DDBJ databases">
        <title>Complete genome sequences of Mycoplasma anatis, M. anseris and M. cloacale type strains.</title>
        <authorList>
            <person name="Grozner D."/>
            <person name="Forro B."/>
            <person name="Sulyok K.M."/>
            <person name="Marton S."/>
            <person name="Kreizinger Z."/>
            <person name="Banyai K."/>
            <person name="Gyuranecz M."/>
        </authorList>
    </citation>
    <scope>NUCLEOTIDE SEQUENCE [LARGE SCALE GENOMIC DNA]</scope>
    <source>
        <strain evidence="2">NCTC 10199</strain>
    </source>
</reference>
<dbReference type="InterPro" id="IPR053136">
    <property type="entry name" value="UTP_pyrophosphatase-like"/>
</dbReference>
<protein>
    <submittedName>
        <fullName evidence="1">DUF45 domain-containing protein</fullName>
    </submittedName>
</protein>
<dbReference type="EMBL" id="CP030103">
    <property type="protein sequence ID" value="AWX42727.1"/>
    <property type="molecule type" value="Genomic_DNA"/>
</dbReference>
<gene>
    <name evidence="1" type="ORF">DK849_01380</name>
</gene>
<organism evidence="1 2">
    <name type="scientific">Metamycoplasma cloacale</name>
    <dbReference type="NCBI Taxonomy" id="92401"/>
    <lineage>
        <taxon>Bacteria</taxon>
        <taxon>Bacillati</taxon>
        <taxon>Mycoplasmatota</taxon>
        <taxon>Mycoplasmoidales</taxon>
        <taxon>Metamycoplasmataceae</taxon>
        <taxon>Metamycoplasma</taxon>
    </lineage>
</organism>
<evidence type="ECO:0000313" key="2">
    <source>
        <dbReference type="Proteomes" id="UP000249865"/>
    </source>
</evidence>
<proteinExistence type="predicted"/>
<dbReference type="Proteomes" id="UP000249865">
    <property type="component" value="Chromosome"/>
</dbReference>
<dbReference type="Gene3D" id="3.30.2010.10">
    <property type="entry name" value="Metalloproteases ('zincins'), catalytic domain"/>
    <property type="match status" value="1"/>
</dbReference>
<dbReference type="KEGG" id="mclo:DK849_01380"/>